<keyword evidence="1" id="KW-0732">Signal</keyword>
<organism evidence="2 3">
    <name type="scientific">Popillia japonica</name>
    <name type="common">Japanese beetle</name>
    <dbReference type="NCBI Taxonomy" id="7064"/>
    <lineage>
        <taxon>Eukaryota</taxon>
        <taxon>Metazoa</taxon>
        <taxon>Ecdysozoa</taxon>
        <taxon>Arthropoda</taxon>
        <taxon>Hexapoda</taxon>
        <taxon>Insecta</taxon>
        <taxon>Pterygota</taxon>
        <taxon>Neoptera</taxon>
        <taxon>Endopterygota</taxon>
        <taxon>Coleoptera</taxon>
        <taxon>Polyphaga</taxon>
        <taxon>Scarabaeiformia</taxon>
        <taxon>Scarabaeidae</taxon>
        <taxon>Rutelinae</taxon>
        <taxon>Popillia</taxon>
    </lineage>
</organism>
<reference evidence="2 3" key="1">
    <citation type="journal article" date="2024" name="BMC Genomics">
        <title>De novo assembly and annotation of Popillia japonica's genome with initial clues to its potential as an invasive pest.</title>
        <authorList>
            <person name="Cucini C."/>
            <person name="Boschi S."/>
            <person name="Funari R."/>
            <person name="Cardaioli E."/>
            <person name="Iannotti N."/>
            <person name="Marturano G."/>
            <person name="Paoli F."/>
            <person name="Bruttini M."/>
            <person name="Carapelli A."/>
            <person name="Frati F."/>
            <person name="Nardi F."/>
        </authorList>
    </citation>
    <scope>NUCLEOTIDE SEQUENCE [LARGE SCALE GENOMIC DNA]</scope>
    <source>
        <strain evidence="2">DMR45628</strain>
    </source>
</reference>
<dbReference type="EMBL" id="JASPKY010000383">
    <property type="protein sequence ID" value="KAK9702786.1"/>
    <property type="molecule type" value="Genomic_DNA"/>
</dbReference>
<accession>A0AAW1JGV7</accession>
<feature type="non-terminal residue" evidence="2">
    <location>
        <position position="178"/>
    </location>
</feature>
<evidence type="ECO:0000313" key="2">
    <source>
        <dbReference type="EMBL" id="KAK9702786.1"/>
    </source>
</evidence>
<dbReference type="Proteomes" id="UP001458880">
    <property type="component" value="Unassembled WGS sequence"/>
</dbReference>
<evidence type="ECO:0000256" key="1">
    <source>
        <dbReference type="SAM" id="SignalP"/>
    </source>
</evidence>
<sequence length="178" mass="21037">MFLVLLISGLFSLDGASANYRGDNFCKEQKIQEHIDMTQITGMWFVVETITHYENTTIPSPYHEEPSIHFTDVCAVVIISDRQSRLSPIYKNVQVQNQSYSPGYTSYQREDSYTTEFSSSRMNYRERPRDRSNKPYFQEHYPHRKYITVTWDELHTTTTYDAYYTSSPGLWYMYPPVT</sequence>
<feature type="chain" id="PRO_5043855934" evidence="1">
    <location>
        <begin position="19"/>
        <end position="178"/>
    </location>
</feature>
<gene>
    <name evidence="2" type="ORF">QE152_g29705</name>
</gene>
<name>A0AAW1JGV7_POPJA</name>
<dbReference type="AlphaFoldDB" id="A0AAW1JGV7"/>
<comment type="caution">
    <text evidence="2">The sequence shown here is derived from an EMBL/GenBank/DDBJ whole genome shotgun (WGS) entry which is preliminary data.</text>
</comment>
<protein>
    <submittedName>
        <fullName evidence="2">Uncharacterized protein</fullName>
    </submittedName>
</protein>
<proteinExistence type="predicted"/>
<keyword evidence="3" id="KW-1185">Reference proteome</keyword>
<evidence type="ECO:0000313" key="3">
    <source>
        <dbReference type="Proteomes" id="UP001458880"/>
    </source>
</evidence>
<feature type="signal peptide" evidence="1">
    <location>
        <begin position="1"/>
        <end position="18"/>
    </location>
</feature>